<dbReference type="PANTHER" id="PTHR43271">
    <property type="entry name" value="BLL2771 PROTEIN"/>
    <property type="match status" value="1"/>
</dbReference>
<dbReference type="PATRIC" id="fig|476652.3.peg.1859"/>
<evidence type="ECO:0000256" key="2">
    <source>
        <dbReference type="ARBA" id="ARBA00008335"/>
    </source>
</evidence>
<feature type="transmembrane region" description="Helical" evidence="8">
    <location>
        <begin position="232"/>
        <end position="254"/>
    </location>
</feature>
<feature type="transmembrane region" description="Helical" evidence="8">
    <location>
        <begin position="266"/>
        <end position="284"/>
    </location>
</feature>
<evidence type="ECO:0000256" key="3">
    <source>
        <dbReference type="ARBA" id="ARBA00022448"/>
    </source>
</evidence>
<dbReference type="RefSeq" id="WP_047809660.1">
    <property type="nucleotide sequence ID" value="NZ_LDZY01000005.1"/>
</dbReference>
<reference evidence="10 11" key="1">
    <citation type="submission" date="2015-06" db="EMBL/GenBank/DDBJ databases">
        <title>Draft genome of the moderately acidophilic sulfate reducer Candidatus Desulfosporosinus acididurans strain M1.</title>
        <authorList>
            <person name="Poehlein A."/>
            <person name="Petzsch P."/>
            <person name="Johnson B.D."/>
            <person name="Schloemann M."/>
            <person name="Daniel R."/>
            <person name="Muehling M."/>
        </authorList>
    </citation>
    <scope>NUCLEOTIDE SEQUENCE [LARGE SCALE GENOMIC DNA]</scope>
    <source>
        <strain evidence="10 11">M1</strain>
    </source>
</reference>
<name>A0A0J1FSD3_9FIRM</name>
<dbReference type="EMBL" id="LDZY01000005">
    <property type="protein sequence ID" value="KLU66400.1"/>
    <property type="molecule type" value="Genomic_DNA"/>
</dbReference>
<dbReference type="InterPro" id="IPR036259">
    <property type="entry name" value="MFS_trans_sf"/>
</dbReference>
<keyword evidence="7 8" id="KW-0472">Membrane</keyword>
<evidence type="ECO:0000256" key="7">
    <source>
        <dbReference type="ARBA" id="ARBA00023136"/>
    </source>
</evidence>
<proteinExistence type="inferred from homology"/>
<feature type="transmembrane region" description="Helical" evidence="8">
    <location>
        <begin position="296"/>
        <end position="313"/>
    </location>
</feature>
<keyword evidence="5 8" id="KW-0812">Transmembrane</keyword>
<feature type="domain" description="Major facilitator superfamily (MFS) profile" evidence="9">
    <location>
        <begin position="1"/>
        <end position="403"/>
    </location>
</feature>
<sequence length="403" mass="44118">MNLINSDETYLIGLTPKQKIALFFSTLFVFANIYSPQPILPSLTRVYNQTPQTVSLIISLPLILIALFSLMYGCISDRYGRWTVMRWSTIGLIIPTLLLTIAPNFSVLLLLRALQGLLLPGYMTTVVSYVNDIFLPTERGAGMGIFAAASAIAGPLGRIEIGTFSQFLDWKAGFFSAAFDTLIAWILIDRVLPNEINPAANVSLVVRDSSPKENFKITLNSFYDHLRNRHLAGAYIVGAAMHASFISVLTYLPFRLSRAPYCLNPSQISLVYVLYLLGAVAAPQAGRLSDSIGRRFVLALALSLMLIGLWITISSSLILILFGITLTILGLFSIQSTATSLIGDWANKNRGTAISLYTFFYYIGAGIGTSVNAIIWIQASWTGIIVVCIFSLLIALLSVAFLC</sequence>
<feature type="transmembrane region" description="Helical" evidence="8">
    <location>
        <begin position="56"/>
        <end position="75"/>
    </location>
</feature>
<accession>A0A0J1FSD3</accession>
<dbReference type="PROSITE" id="PS50850">
    <property type="entry name" value="MFS"/>
    <property type="match status" value="1"/>
</dbReference>
<feature type="transmembrane region" description="Helical" evidence="8">
    <location>
        <begin position="319"/>
        <end position="342"/>
    </location>
</feature>
<dbReference type="InterPro" id="IPR020846">
    <property type="entry name" value="MFS_dom"/>
</dbReference>
<dbReference type="SUPFAM" id="SSF103473">
    <property type="entry name" value="MFS general substrate transporter"/>
    <property type="match status" value="1"/>
</dbReference>
<feature type="transmembrane region" description="Helical" evidence="8">
    <location>
        <begin position="87"/>
        <end position="111"/>
    </location>
</feature>
<keyword evidence="4" id="KW-1003">Cell membrane</keyword>
<dbReference type="Gene3D" id="1.20.1250.20">
    <property type="entry name" value="MFS general substrate transporter like domains"/>
    <property type="match status" value="2"/>
</dbReference>
<comment type="subcellular location">
    <subcellularLocation>
        <location evidence="1">Cell membrane</location>
        <topology evidence="1">Multi-pass membrane protein</topology>
    </subcellularLocation>
</comment>
<evidence type="ECO:0000256" key="4">
    <source>
        <dbReference type="ARBA" id="ARBA00022475"/>
    </source>
</evidence>
<evidence type="ECO:0000313" key="11">
    <source>
        <dbReference type="Proteomes" id="UP000036356"/>
    </source>
</evidence>
<feature type="transmembrane region" description="Helical" evidence="8">
    <location>
        <begin position="383"/>
        <end position="402"/>
    </location>
</feature>
<gene>
    <name evidence="10" type="primary">ynfM_2</name>
    <name evidence="10" type="ORF">DEAC_c17990</name>
</gene>
<comment type="similarity">
    <text evidence="2">Belongs to the major facilitator superfamily.</text>
</comment>
<evidence type="ECO:0000256" key="5">
    <source>
        <dbReference type="ARBA" id="ARBA00022692"/>
    </source>
</evidence>
<keyword evidence="11" id="KW-1185">Reference proteome</keyword>
<organism evidence="10 11">
    <name type="scientific">Desulfosporosinus acididurans</name>
    <dbReference type="NCBI Taxonomy" id="476652"/>
    <lineage>
        <taxon>Bacteria</taxon>
        <taxon>Bacillati</taxon>
        <taxon>Bacillota</taxon>
        <taxon>Clostridia</taxon>
        <taxon>Eubacteriales</taxon>
        <taxon>Desulfitobacteriaceae</taxon>
        <taxon>Desulfosporosinus</taxon>
    </lineage>
</organism>
<dbReference type="STRING" id="476652.DEAC_c17990"/>
<dbReference type="GO" id="GO:0005886">
    <property type="term" value="C:plasma membrane"/>
    <property type="evidence" value="ECO:0007669"/>
    <property type="project" value="UniProtKB-SubCell"/>
</dbReference>
<dbReference type="InterPro" id="IPR011701">
    <property type="entry name" value="MFS"/>
</dbReference>
<keyword evidence="3" id="KW-0813">Transport</keyword>
<feature type="transmembrane region" description="Helical" evidence="8">
    <location>
        <begin position="354"/>
        <end position="377"/>
    </location>
</feature>
<dbReference type="Proteomes" id="UP000036356">
    <property type="component" value="Unassembled WGS sequence"/>
</dbReference>
<dbReference type="InterPro" id="IPR005829">
    <property type="entry name" value="Sugar_transporter_CS"/>
</dbReference>
<dbReference type="PROSITE" id="PS00216">
    <property type="entry name" value="SUGAR_TRANSPORT_1"/>
    <property type="match status" value="1"/>
</dbReference>
<evidence type="ECO:0000256" key="1">
    <source>
        <dbReference type="ARBA" id="ARBA00004651"/>
    </source>
</evidence>
<protein>
    <submittedName>
        <fullName evidence="10">Inner membrane transport protein YnfM</fullName>
    </submittedName>
</protein>
<dbReference type="AlphaFoldDB" id="A0A0J1FSD3"/>
<evidence type="ECO:0000256" key="6">
    <source>
        <dbReference type="ARBA" id="ARBA00022989"/>
    </source>
</evidence>
<evidence type="ECO:0000313" key="10">
    <source>
        <dbReference type="EMBL" id="KLU66400.1"/>
    </source>
</evidence>
<evidence type="ECO:0000256" key="8">
    <source>
        <dbReference type="SAM" id="Phobius"/>
    </source>
</evidence>
<dbReference type="GO" id="GO:0022857">
    <property type="term" value="F:transmembrane transporter activity"/>
    <property type="evidence" value="ECO:0007669"/>
    <property type="project" value="InterPro"/>
</dbReference>
<keyword evidence="6 8" id="KW-1133">Transmembrane helix</keyword>
<evidence type="ECO:0000259" key="9">
    <source>
        <dbReference type="PROSITE" id="PS50850"/>
    </source>
</evidence>
<dbReference type="CDD" id="cd17324">
    <property type="entry name" value="MFS_NepI_like"/>
    <property type="match status" value="1"/>
</dbReference>
<comment type="caution">
    <text evidence="10">The sequence shown here is derived from an EMBL/GenBank/DDBJ whole genome shotgun (WGS) entry which is preliminary data.</text>
</comment>
<dbReference type="PANTHER" id="PTHR43271:SF2">
    <property type="entry name" value="BLL2771 PROTEIN"/>
    <property type="match status" value="1"/>
</dbReference>
<feature type="transmembrane region" description="Helical" evidence="8">
    <location>
        <begin position="20"/>
        <end position="36"/>
    </location>
</feature>
<dbReference type="Pfam" id="PF07690">
    <property type="entry name" value="MFS_1"/>
    <property type="match status" value="2"/>
</dbReference>